<dbReference type="STRING" id="47879.AXG94_19285"/>
<keyword evidence="3" id="KW-1185">Reference proteome</keyword>
<dbReference type="OrthoDB" id="7026422at2"/>
<dbReference type="EMBL" id="RBOJ01000050">
    <property type="protein sequence ID" value="RMM52157.1"/>
    <property type="molecule type" value="Genomic_DNA"/>
</dbReference>
<reference evidence="2 3" key="1">
    <citation type="submission" date="2018-08" db="EMBL/GenBank/DDBJ databases">
        <title>Recombination of ecologically and evolutionarily significant loci maintains genetic cohesion in the Pseudomonas syringae species complex.</title>
        <authorList>
            <person name="Dillon M."/>
            <person name="Thakur S."/>
            <person name="Almeida R.N.D."/>
            <person name="Weir B.S."/>
            <person name="Guttman D.S."/>
        </authorList>
    </citation>
    <scope>NUCLEOTIDE SEQUENCE [LARGE SCALE GENOMIC DNA]</scope>
    <source>
        <strain evidence="2 3">NCPPB2445</strain>
    </source>
</reference>
<organism evidence="2 3">
    <name type="scientific">Pseudomonas corrugata</name>
    <dbReference type="NCBI Taxonomy" id="47879"/>
    <lineage>
        <taxon>Bacteria</taxon>
        <taxon>Pseudomonadati</taxon>
        <taxon>Pseudomonadota</taxon>
        <taxon>Gammaproteobacteria</taxon>
        <taxon>Pseudomonadales</taxon>
        <taxon>Pseudomonadaceae</taxon>
        <taxon>Pseudomonas</taxon>
    </lineage>
</organism>
<protein>
    <recommendedName>
        <fullName evidence="4">Secreted protein</fullName>
    </recommendedName>
</protein>
<feature type="chain" id="PRO_5018206798" description="Secreted protein" evidence="1">
    <location>
        <begin position="23"/>
        <end position="93"/>
    </location>
</feature>
<dbReference type="AlphaFoldDB" id="A0A3M3ERC3"/>
<proteinExistence type="predicted"/>
<sequence>MKHTAFAGLFISAALLASPVFAADLCETNLTKIRNDMVSTKQLSEGLKTDLNMDVAKAEQAHQKGTEEGTKDCIAITTQALQKLQNNAKGDPQ</sequence>
<dbReference type="RefSeq" id="WP_024779973.1">
    <property type="nucleotide sequence ID" value="NZ_LHVK01000010.1"/>
</dbReference>
<name>A0A3M3ERC3_9PSED</name>
<evidence type="ECO:0000256" key="1">
    <source>
        <dbReference type="SAM" id="SignalP"/>
    </source>
</evidence>
<evidence type="ECO:0000313" key="2">
    <source>
        <dbReference type="EMBL" id="RMM52157.1"/>
    </source>
</evidence>
<comment type="caution">
    <text evidence="2">The sequence shown here is derived from an EMBL/GenBank/DDBJ whole genome shotgun (WGS) entry which is preliminary data.</text>
</comment>
<accession>A0A3M3ERC3</accession>
<gene>
    <name evidence="2" type="ORF">ALQ77_04285</name>
</gene>
<dbReference type="Proteomes" id="UP000270661">
    <property type="component" value="Unassembled WGS sequence"/>
</dbReference>
<evidence type="ECO:0008006" key="4">
    <source>
        <dbReference type="Google" id="ProtNLM"/>
    </source>
</evidence>
<evidence type="ECO:0000313" key="3">
    <source>
        <dbReference type="Proteomes" id="UP000270661"/>
    </source>
</evidence>
<feature type="signal peptide" evidence="1">
    <location>
        <begin position="1"/>
        <end position="22"/>
    </location>
</feature>
<keyword evidence="1" id="KW-0732">Signal</keyword>